<evidence type="ECO:0008006" key="3">
    <source>
        <dbReference type="Google" id="ProtNLM"/>
    </source>
</evidence>
<dbReference type="SUPFAM" id="SSF49313">
    <property type="entry name" value="Cadherin-like"/>
    <property type="match status" value="3"/>
</dbReference>
<reference evidence="1 2" key="1">
    <citation type="submission" date="2019-11" db="EMBL/GenBank/DDBJ databases">
        <title>The genome sequence of Methylocystis heyeri.</title>
        <authorList>
            <person name="Oshkin I.Y."/>
            <person name="Miroshnikov K."/>
            <person name="Dedysh S.N."/>
        </authorList>
    </citation>
    <scope>NUCLEOTIDE SEQUENCE [LARGE SCALE GENOMIC DNA]</scope>
    <source>
        <strain evidence="1 2">H2</strain>
    </source>
</reference>
<organism evidence="1 2">
    <name type="scientific">Methylocystis heyeri</name>
    <dbReference type="NCBI Taxonomy" id="391905"/>
    <lineage>
        <taxon>Bacteria</taxon>
        <taxon>Pseudomonadati</taxon>
        <taxon>Pseudomonadota</taxon>
        <taxon>Alphaproteobacteria</taxon>
        <taxon>Hyphomicrobiales</taxon>
        <taxon>Methylocystaceae</taxon>
        <taxon>Methylocystis</taxon>
    </lineage>
</organism>
<evidence type="ECO:0000313" key="2">
    <source>
        <dbReference type="Proteomes" id="UP000309061"/>
    </source>
</evidence>
<sequence length="843" mass="89226">MTVTNFAAFGGMIPLEDIADLPQSAAGFARNAYLYSQGIEGFRAPTLVHTLKSTTRSFYRIPPSIVDGSTPSDDYTGSVWMEFLNDVVDVIPSPVIEDSYKRYYIFTPGSAPAYSTLADIVAGNATLTLGIPQPSAAPSVSTGGVGPYTFAVTGGSLPPGLALNTATGVISGTPTSAGSYSFTVTATSADGFVGSHTYTPKFIAGASGTLTMSPTYLPDGQIGTIYNQFVSVANGTSPYTYAVTSGALPPGVTLDATLGILYGVPTTAGATSFTITATDSTGLTGSQTYTPKIVPLMNVTLTPTSLPDGALTVAYSQYIGGIGGTTPYTYAVMSGTLPAGLTLDASSGNLSGTPTATGTFQFTVTASDSAGHSGSQAYTMNVEAAVSVALTPLAIPNGQVGVIYSQTLSATVGTLTYVRSYLYTYVSKYGEEGQPSSPTTVTGTSDGSWTITVTPPTSAQLAGRALQNINIYRTITASDGTSTYYLVTTIPYSQTSYTDTKLDTDISGGTILPSLYWSGPPSDLQGAVLLPNGILAGWRNKYEIWFSEAYRPHAWPASYSINIPYEIVGLGVTGNTIVVVTRGYPYAVTGLTPDTMTPSMITSLEPGASRLAIASGESAVFFASETGIVMATAGGTQNLTLGSMGAHQWTALNPPSFMMVGRNTALTVMQRDAAAADNGMFYETNIANVGWSSIQTDAAVTFMRSDAYTSDILMAYGGGVYVWDDRRHKNYMPWVWRSKDILLPWAQEYYGGKVFFRVPTWQALTLGTRNTDQSQTFDPTKQYLLLRVWGDGKQILVREIQATGELIIFPAGSKYDVYRFQLEGQVTVFNAQFAMSVKELRQV</sequence>
<dbReference type="EMBL" id="CP046052">
    <property type="protein sequence ID" value="QGM46128.1"/>
    <property type="molecule type" value="Genomic_DNA"/>
</dbReference>
<dbReference type="InterPro" id="IPR013783">
    <property type="entry name" value="Ig-like_fold"/>
</dbReference>
<dbReference type="Proteomes" id="UP000309061">
    <property type="component" value="Chromosome"/>
</dbReference>
<proteinExistence type="predicted"/>
<dbReference type="Pfam" id="PF05345">
    <property type="entry name" value="He_PIG"/>
    <property type="match status" value="3"/>
</dbReference>
<evidence type="ECO:0000313" key="1">
    <source>
        <dbReference type="EMBL" id="QGM46128.1"/>
    </source>
</evidence>
<dbReference type="KEGG" id="mhey:H2LOC_010715"/>
<dbReference type="AlphaFoldDB" id="A0A6B8KHZ9"/>
<protein>
    <recommendedName>
        <fullName evidence="3">Dystroglycan-type cadherin-like domain-containing protein</fullName>
    </recommendedName>
</protein>
<name>A0A6B8KHZ9_9HYPH</name>
<dbReference type="PANTHER" id="PTHR37494:SF1">
    <property type="entry name" value="STAPHYLOCOCCUS AUREUS SURFACE PROTEIN A"/>
    <property type="match status" value="1"/>
</dbReference>
<dbReference type="RefSeq" id="WP_136496384.1">
    <property type="nucleotide sequence ID" value="NZ_CP046052.1"/>
</dbReference>
<dbReference type="Gene3D" id="2.60.40.10">
    <property type="entry name" value="Immunoglobulins"/>
    <property type="match status" value="3"/>
</dbReference>
<dbReference type="GO" id="GO:0005509">
    <property type="term" value="F:calcium ion binding"/>
    <property type="evidence" value="ECO:0007669"/>
    <property type="project" value="InterPro"/>
</dbReference>
<dbReference type="GO" id="GO:0016020">
    <property type="term" value="C:membrane"/>
    <property type="evidence" value="ECO:0007669"/>
    <property type="project" value="InterPro"/>
</dbReference>
<accession>A0A6B8KHZ9</accession>
<dbReference type="OrthoDB" id="8871616at2"/>
<keyword evidence="2" id="KW-1185">Reference proteome</keyword>
<dbReference type="PANTHER" id="PTHR37494">
    <property type="entry name" value="HEMAGGLUTININ"/>
    <property type="match status" value="1"/>
</dbReference>
<dbReference type="InterPro" id="IPR015919">
    <property type="entry name" value="Cadherin-like_sf"/>
</dbReference>
<gene>
    <name evidence="1" type="ORF">H2LOC_010715</name>
</gene>